<dbReference type="Gene3D" id="3.40.720.10">
    <property type="entry name" value="Alkaline Phosphatase, subunit A"/>
    <property type="match status" value="1"/>
</dbReference>
<keyword evidence="2" id="KW-1003">Cell membrane</keyword>
<feature type="domain" description="Sulfatase N-terminal" evidence="7">
    <location>
        <begin position="227"/>
        <end position="467"/>
    </location>
</feature>
<dbReference type="EMBL" id="JADIKK010000008">
    <property type="protein sequence ID" value="MFK2878775.1"/>
    <property type="molecule type" value="Genomic_DNA"/>
</dbReference>
<dbReference type="InterPro" id="IPR017850">
    <property type="entry name" value="Alkaline_phosphatase_core_sf"/>
</dbReference>
<evidence type="ECO:0000313" key="8">
    <source>
        <dbReference type="EMBL" id="MFK2878775.1"/>
    </source>
</evidence>
<feature type="transmembrane region" description="Helical" evidence="6">
    <location>
        <begin position="33"/>
        <end position="61"/>
    </location>
</feature>
<dbReference type="PANTHER" id="PTHR47371:SF3">
    <property type="entry name" value="PHOSPHOGLYCEROL TRANSFERASE I"/>
    <property type="match status" value="1"/>
</dbReference>
<dbReference type="PANTHER" id="PTHR47371">
    <property type="entry name" value="LIPOTEICHOIC ACID SYNTHASE"/>
    <property type="match status" value="1"/>
</dbReference>
<evidence type="ECO:0000256" key="4">
    <source>
        <dbReference type="ARBA" id="ARBA00022989"/>
    </source>
</evidence>
<accession>A0ABW8JB56</accession>
<keyword evidence="9" id="KW-1185">Reference proteome</keyword>
<keyword evidence="4 6" id="KW-1133">Transmembrane helix</keyword>
<feature type="transmembrane region" description="Helical" evidence="6">
    <location>
        <begin position="130"/>
        <end position="148"/>
    </location>
</feature>
<evidence type="ECO:0000256" key="5">
    <source>
        <dbReference type="ARBA" id="ARBA00023136"/>
    </source>
</evidence>
<keyword evidence="5 6" id="KW-0472">Membrane</keyword>
<gene>
    <name evidence="8" type="ORF">ISP25_17015</name>
</gene>
<comment type="caution">
    <text evidence="8">The sequence shown here is derived from an EMBL/GenBank/DDBJ whole genome shotgun (WGS) entry which is preliminary data.</text>
</comment>
<name>A0ABW8JB56_9GAMM</name>
<evidence type="ECO:0000256" key="6">
    <source>
        <dbReference type="SAM" id="Phobius"/>
    </source>
</evidence>
<organism evidence="8 9">
    <name type="scientific">Rhodanobacter hydrolyticus</name>
    <dbReference type="NCBI Taxonomy" id="2250595"/>
    <lineage>
        <taxon>Bacteria</taxon>
        <taxon>Pseudomonadati</taxon>
        <taxon>Pseudomonadota</taxon>
        <taxon>Gammaproteobacteria</taxon>
        <taxon>Lysobacterales</taxon>
        <taxon>Rhodanobacteraceae</taxon>
        <taxon>Rhodanobacter</taxon>
    </lineage>
</organism>
<feature type="transmembrane region" description="Helical" evidence="6">
    <location>
        <begin position="101"/>
        <end position="118"/>
    </location>
</feature>
<keyword evidence="3 6" id="KW-0812">Transmembrane</keyword>
<dbReference type="InterPro" id="IPR050448">
    <property type="entry name" value="OpgB/LTA_synthase_biosynth"/>
</dbReference>
<evidence type="ECO:0000256" key="3">
    <source>
        <dbReference type="ARBA" id="ARBA00022692"/>
    </source>
</evidence>
<evidence type="ECO:0000313" key="9">
    <source>
        <dbReference type="Proteomes" id="UP001620339"/>
    </source>
</evidence>
<dbReference type="Proteomes" id="UP001620339">
    <property type="component" value="Unassembled WGS sequence"/>
</dbReference>
<evidence type="ECO:0000259" key="7">
    <source>
        <dbReference type="Pfam" id="PF00884"/>
    </source>
</evidence>
<comment type="subcellular location">
    <subcellularLocation>
        <location evidence="1">Cell membrane</location>
        <topology evidence="1">Multi-pass membrane protein</topology>
    </subcellularLocation>
</comment>
<proteinExistence type="predicted"/>
<dbReference type="SUPFAM" id="SSF53649">
    <property type="entry name" value="Alkaline phosphatase-like"/>
    <property type="match status" value="1"/>
</dbReference>
<dbReference type="InterPro" id="IPR000917">
    <property type="entry name" value="Sulfatase_N"/>
</dbReference>
<dbReference type="Pfam" id="PF00884">
    <property type="entry name" value="Sulfatase"/>
    <property type="match status" value="1"/>
</dbReference>
<dbReference type="CDD" id="cd16015">
    <property type="entry name" value="LTA_synthase"/>
    <property type="match status" value="1"/>
</dbReference>
<sequence length="584" mass="65208">MALASVALVWWLDLALRWTFEPALLWRNALPVFLVMLLIYGLSGRALMALLLGGGIARLVFEVNAIKELNLDEPLLPGDLVLWHQVLHNMGFFAHYTGHRLVLLLLALLAAMAVLWAIWRLEGRWRRPHWVARASWIVLSLLLLGTLYRGIGPWREAYADEALPDFQLWDPIDSVQHVGFMAGLVRMSQEADTTIPKADELLVRDFAARHIADLKARMTRQPPADLPDIVVVQSEAFFDPGVLKDMDYGVFVPNFEQLAATGITGNLTTPTYGGGTIRTEFETLTGYPMQAFPSVVYPYYGLVGGWMPAVPRRLAALGYSTTLYHPFSGSFWNRRQTMPELGFQHAYYRQAFAGAERAGEYISDRALFDYVLAHLDDGGSGPHYAMAITMENHGPWDFDVGMLANVLGRRPLPKSLSAAGTEEMVYYLSHLVNGDAALGDFAKRLLARPRWTVLMFYGDHLPALPSAFADLHFDDDGLEVQEHTRYMLVSNRPLAPRKLDLSSYDLPALLFDTIGLPEDGYLAFDSVARQAWAQNHYQDGVKYGQVLFNAAQLEVACRRKLDAAGDCGSVPSQDQPQPGVARKE</sequence>
<reference evidence="8 9" key="1">
    <citation type="submission" date="2020-10" db="EMBL/GenBank/DDBJ databases">
        <title>Phylogeny of dyella-like bacteria.</title>
        <authorList>
            <person name="Fu J."/>
        </authorList>
    </citation>
    <scope>NUCLEOTIDE SEQUENCE [LARGE SCALE GENOMIC DNA]</scope>
    <source>
        <strain evidence="8 9">KACC 19113</strain>
    </source>
</reference>
<evidence type="ECO:0000256" key="1">
    <source>
        <dbReference type="ARBA" id="ARBA00004651"/>
    </source>
</evidence>
<evidence type="ECO:0000256" key="2">
    <source>
        <dbReference type="ARBA" id="ARBA00022475"/>
    </source>
</evidence>
<dbReference type="RefSeq" id="WP_404615595.1">
    <property type="nucleotide sequence ID" value="NZ_JADIKK010000008.1"/>
</dbReference>
<protein>
    <submittedName>
        <fullName evidence="8">LTA synthase family protein</fullName>
    </submittedName>
</protein>